<dbReference type="EMBL" id="JBBPBN010000011">
    <property type="protein sequence ID" value="KAK9029231.1"/>
    <property type="molecule type" value="Genomic_DNA"/>
</dbReference>
<dbReference type="Proteomes" id="UP001396334">
    <property type="component" value="Unassembled WGS sequence"/>
</dbReference>
<organism evidence="2 3">
    <name type="scientific">Hibiscus sabdariffa</name>
    <name type="common">roselle</name>
    <dbReference type="NCBI Taxonomy" id="183260"/>
    <lineage>
        <taxon>Eukaryota</taxon>
        <taxon>Viridiplantae</taxon>
        <taxon>Streptophyta</taxon>
        <taxon>Embryophyta</taxon>
        <taxon>Tracheophyta</taxon>
        <taxon>Spermatophyta</taxon>
        <taxon>Magnoliopsida</taxon>
        <taxon>eudicotyledons</taxon>
        <taxon>Gunneridae</taxon>
        <taxon>Pentapetalae</taxon>
        <taxon>rosids</taxon>
        <taxon>malvids</taxon>
        <taxon>Malvales</taxon>
        <taxon>Malvaceae</taxon>
        <taxon>Malvoideae</taxon>
        <taxon>Hibiscus</taxon>
    </lineage>
</organism>
<evidence type="ECO:0008006" key="4">
    <source>
        <dbReference type="Google" id="ProtNLM"/>
    </source>
</evidence>
<evidence type="ECO:0000256" key="1">
    <source>
        <dbReference type="SAM" id="MobiDB-lite"/>
    </source>
</evidence>
<feature type="region of interest" description="Disordered" evidence="1">
    <location>
        <begin position="50"/>
        <end position="88"/>
    </location>
</feature>
<protein>
    <recommendedName>
        <fullName evidence="4">Mitochondrial protein</fullName>
    </recommendedName>
</protein>
<reference evidence="2 3" key="1">
    <citation type="journal article" date="2024" name="G3 (Bethesda)">
        <title>Genome assembly of Hibiscus sabdariffa L. provides insights into metabolisms of medicinal natural products.</title>
        <authorList>
            <person name="Kim T."/>
        </authorList>
    </citation>
    <scope>NUCLEOTIDE SEQUENCE [LARGE SCALE GENOMIC DNA]</scope>
    <source>
        <strain evidence="2">TK-2024</strain>
        <tissue evidence="2">Old leaves</tissue>
    </source>
</reference>
<accession>A0ABR2SVE5</accession>
<comment type="caution">
    <text evidence="2">The sequence shown here is derived from an EMBL/GenBank/DDBJ whole genome shotgun (WGS) entry which is preliminary data.</text>
</comment>
<feature type="compositionally biased region" description="Polar residues" evidence="1">
    <location>
        <begin position="50"/>
        <end position="69"/>
    </location>
</feature>
<feature type="compositionally biased region" description="Basic and acidic residues" evidence="1">
    <location>
        <begin position="73"/>
        <end position="85"/>
    </location>
</feature>
<sequence>MFQSSLVPVLPASRSVPHSSHLGHSAVATTSASIGSASIRVEVMGEHSNTVMHDQESPRQTGELRTNGASSESSRELSLPEHEPQQDLSLPADHSIESHEGLSVTSSNQGEPQELLIPDMHLSDDQPESSLHTNDHVHSDDTQLDLSLPIVEPEQNVSSQPPQRHVSCSNVHPMVTRRKNGIFKPKIYTAHYKKTLPSDVYAALEDPDWKIAVMAEYEALVANNTWEIVELPADRKPV</sequence>
<feature type="region of interest" description="Disordered" evidence="1">
    <location>
        <begin position="121"/>
        <end position="142"/>
    </location>
</feature>
<name>A0ABR2SVE5_9ROSI</name>
<proteinExistence type="predicted"/>
<evidence type="ECO:0000313" key="2">
    <source>
        <dbReference type="EMBL" id="KAK9029231.1"/>
    </source>
</evidence>
<evidence type="ECO:0000313" key="3">
    <source>
        <dbReference type="Proteomes" id="UP001396334"/>
    </source>
</evidence>
<keyword evidence="3" id="KW-1185">Reference proteome</keyword>
<gene>
    <name evidence="2" type="ORF">V6N11_026352</name>
</gene>